<evidence type="ECO:0000313" key="4">
    <source>
        <dbReference type="Proteomes" id="UP001497512"/>
    </source>
</evidence>
<organism evidence="3 4">
    <name type="scientific">Sphagnum troendelagicum</name>
    <dbReference type="NCBI Taxonomy" id="128251"/>
    <lineage>
        <taxon>Eukaryota</taxon>
        <taxon>Viridiplantae</taxon>
        <taxon>Streptophyta</taxon>
        <taxon>Embryophyta</taxon>
        <taxon>Bryophyta</taxon>
        <taxon>Sphagnophytina</taxon>
        <taxon>Sphagnopsida</taxon>
        <taxon>Sphagnales</taxon>
        <taxon>Sphagnaceae</taxon>
        <taxon>Sphagnum</taxon>
    </lineage>
</organism>
<proteinExistence type="predicted"/>
<sequence length="202" mass="23086">MEVVLLLLFLLFVRGGIAPLWVFFFHPPEEEEMVFPSTVRHCCQRCTRRDALRTADNNTSMPVVDTISVRDEVEQLGRSKSTASSLYLHNAIAIMDWLPHHSYRDCFLQLHKVHKLRSRTGSVMGLLILEDLNDSSSCLWVCMLQGSCKGLIKHQPGVIMSVHPLMQHIALRVLRVRGCLHKIPFNIVIQAIALDDDRDFRS</sequence>
<dbReference type="Pfam" id="PF06925">
    <property type="entry name" value="MGDG_synth"/>
    <property type="match status" value="1"/>
</dbReference>
<dbReference type="InterPro" id="IPR009695">
    <property type="entry name" value="Diacylglyc_glucosyltr_N"/>
</dbReference>
<reference evidence="3" key="1">
    <citation type="submission" date="2024-02" db="EMBL/GenBank/DDBJ databases">
        <authorList>
            <consortium name="ELIXIR-Norway"/>
            <consortium name="Elixir Norway"/>
        </authorList>
    </citation>
    <scope>NUCLEOTIDE SEQUENCE</scope>
</reference>
<dbReference type="Proteomes" id="UP001497512">
    <property type="component" value="Chromosome 6"/>
</dbReference>
<evidence type="ECO:0000259" key="2">
    <source>
        <dbReference type="Pfam" id="PF06925"/>
    </source>
</evidence>
<protein>
    <recommendedName>
        <fullName evidence="2">Diacylglycerol glucosyltransferase N-terminal domain-containing protein</fullName>
    </recommendedName>
</protein>
<feature type="domain" description="Diacylglycerol glucosyltransferase N-terminal" evidence="2">
    <location>
        <begin position="149"/>
        <end position="188"/>
    </location>
</feature>
<keyword evidence="1" id="KW-0732">Signal</keyword>
<name>A0ABP0US36_9BRYO</name>
<gene>
    <name evidence="3" type="ORF">CSSPTR1EN2_LOCUS19355</name>
</gene>
<feature type="signal peptide" evidence="1">
    <location>
        <begin position="1"/>
        <end position="18"/>
    </location>
</feature>
<feature type="chain" id="PRO_5047397543" description="Diacylglycerol glucosyltransferase N-terminal domain-containing protein" evidence="1">
    <location>
        <begin position="19"/>
        <end position="202"/>
    </location>
</feature>
<evidence type="ECO:0000313" key="3">
    <source>
        <dbReference type="EMBL" id="CAK9228715.1"/>
    </source>
</evidence>
<evidence type="ECO:0000256" key="1">
    <source>
        <dbReference type="SAM" id="SignalP"/>
    </source>
</evidence>
<keyword evidence="4" id="KW-1185">Reference proteome</keyword>
<accession>A0ABP0US36</accession>
<dbReference type="EMBL" id="OZ019898">
    <property type="protein sequence ID" value="CAK9228715.1"/>
    <property type="molecule type" value="Genomic_DNA"/>
</dbReference>